<evidence type="ECO:0000256" key="9">
    <source>
        <dbReference type="ARBA" id="ARBA00022741"/>
    </source>
</evidence>
<dbReference type="InterPro" id="IPR040442">
    <property type="entry name" value="Pyrv_kinase-like_dom_sf"/>
</dbReference>
<evidence type="ECO:0000259" key="19">
    <source>
        <dbReference type="Pfam" id="PF02896"/>
    </source>
</evidence>
<dbReference type="InterPro" id="IPR015813">
    <property type="entry name" value="Pyrv/PenolPyrv_kinase-like_dom"/>
</dbReference>
<feature type="compositionally biased region" description="Basic and acidic residues" evidence="16">
    <location>
        <begin position="759"/>
        <end position="769"/>
    </location>
</feature>
<evidence type="ECO:0000256" key="12">
    <source>
        <dbReference type="ARBA" id="ARBA00022842"/>
    </source>
</evidence>
<dbReference type="InterPro" id="IPR006319">
    <property type="entry name" value="PEP_synth"/>
</dbReference>
<evidence type="ECO:0000256" key="11">
    <source>
        <dbReference type="ARBA" id="ARBA00022840"/>
    </source>
</evidence>
<dbReference type="InterPro" id="IPR002192">
    <property type="entry name" value="PPDK_AMP/ATP-bd"/>
</dbReference>
<dbReference type="GO" id="GO:0046872">
    <property type="term" value="F:metal ion binding"/>
    <property type="evidence" value="ECO:0007669"/>
    <property type="project" value="UniProtKB-KW"/>
</dbReference>
<evidence type="ECO:0000256" key="15">
    <source>
        <dbReference type="PIRNR" id="PIRNR000854"/>
    </source>
</evidence>
<dbReference type="PANTHER" id="PTHR43030:SF1">
    <property type="entry name" value="PHOSPHOENOLPYRUVATE SYNTHASE"/>
    <property type="match status" value="1"/>
</dbReference>
<dbReference type="EMBL" id="LT629710">
    <property type="protein sequence ID" value="SDP46291.1"/>
    <property type="molecule type" value="Genomic_DNA"/>
</dbReference>
<evidence type="ECO:0000259" key="17">
    <source>
        <dbReference type="Pfam" id="PF00391"/>
    </source>
</evidence>
<keyword evidence="11 15" id="KW-0067">ATP-binding</keyword>
<dbReference type="AlphaFoldDB" id="A0A1H0SXE5"/>
<comment type="pathway">
    <text evidence="3 15">Carbohydrate biosynthesis; gluconeogenesis.</text>
</comment>
<dbReference type="Gene3D" id="3.20.20.60">
    <property type="entry name" value="Phosphoenolpyruvate-binding domains"/>
    <property type="match status" value="1"/>
</dbReference>
<comment type="cofactor">
    <cofactor evidence="1 15">
        <name>Mg(2+)</name>
        <dbReference type="ChEBI" id="CHEBI:18420"/>
    </cofactor>
</comment>
<name>A0A1H0SXE5_9ACTN</name>
<dbReference type="GO" id="GO:0006094">
    <property type="term" value="P:gluconeogenesis"/>
    <property type="evidence" value="ECO:0007669"/>
    <property type="project" value="UniProtKB-UniPathway"/>
</dbReference>
<dbReference type="InterPro" id="IPR000121">
    <property type="entry name" value="PEP_util_C"/>
</dbReference>
<feature type="domain" description="Pyruvate phosphate dikinase AMP/ATP-binding" evidence="18">
    <location>
        <begin position="21"/>
        <end position="326"/>
    </location>
</feature>
<dbReference type="Gene3D" id="3.30.470.20">
    <property type="entry name" value="ATP-grasp fold, B domain"/>
    <property type="match status" value="1"/>
</dbReference>
<evidence type="ECO:0000256" key="13">
    <source>
        <dbReference type="ARBA" id="ARBA00033470"/>
    </source>
</evidence>
<keyword evidence="20" id="KW-0670">Pyruvate</keyword>
<feature type="domain" description="PEP-utilising enzyme mobile" evidence="17">
    <location>
        <begin position="362"/>
        <end position="432"/>
    </location>
</feature>
<comment type="catalytic activity">
    <reaction evidence="14 15">
        <text>pyruvate + ATP + H2O = phosphoenolpyruvate + AMP + phosphate + 2 H(+)</text>
        <dbReference type="Rhea" id="RHEA:11364"/>
        <dbReference type="ChEBI" id="CHEBI:15361"/>
        <dbReference type="ChEBI" id="CHEBI:15377"/>
        <dbReference type="ChEBI" id="CHEBI:15378"/>
        <dbReference type="ChEBI" id="CHEBI:30616"/>
        <dbReference type="ChEBI" id="CHEBI:43474"/>
        <dbReference type="ChEBI" id="CHEBI:58702"/>
        <dbReference type="ChEBI" id="CHEBI:456215"/>
        <dbReference type="EC" id="2.7.9.2"/>
    </reaction>
</comment>
<dbReference type="PROSITE" id="PS00370">
    <property type="entry name" value="PEP_ENZYMES_PHOS_SITE"/>
    <property type="match status" value="1"/>
</dbReference>
<dbReference type="UniPathway" id="UPA00138"/>
<keyword evidence="21" id="KW-1185">Reference proteome</keyword>
<evidence type="ECO:0000313" key="20">
    <source>
        <dbReference type="EMBL" id="SDP46291.1"/>
    </source>
</evidence>
<dbReference type="Proteomes" id="UP000198741">
    <property type="component" value="Chromosome I"/>
</dbReference>
<dbReference type="InterPro" id="IPR008279">
    <property type="entry name" value="PEP-util_enz_mobile_dom"/>
</dbReference>
<evidence type="ECO:0000313" key="21">
    <source>
        <dbReference type="Proteomes" id="UP000198741"/>
    </source>
</evidence>
<dbReference type="Gene3D" id="3.30.1490.20">
    <property type="entry name" value="ATP-grasp fold, A domain"/>
    <property type="match status" value="1"/>
</dbReference>
<feature type="region of interest" description="Disordered" evidence="16">
    <location>
        <begin position="443"/>
        <end position="462"/>
    </location>
</feature>
<gene>
    <name evidence="20" type="ORF">SAMN04515671_4340</name>
</gene>
<sequence>MTQTMAAVVRPLDDVTLADVPSVGGKGANLGELLRAGLPVPPGFVVTSDAYLEAIELSGARNELRQLVATIDPDDPAALAEAARAAHAAVLRTKIPPALAERIVAAYSALGDDARVAVRSSGTAEDGADNSFAGMNATFTNVSGKEQLLARIVDCWASLYSERVISYRATERVSEEPSIAVIVQLMIPSESSGIIFTADPSTDLLDRMVIEAVFGQGEAIVSGMVEPDTYVVLKDGPKILSVRVGHQTRMIVQGPDGTDQTLSLSPDEGARRVLSDQEVAELARLATAVEDHYGSPQDIEWAKAGGRTYLVQSRPITTLRDRGAEPKAVPHRVLVRGLAASSGRASGVVRVLSSPDQGDQLKDGEVLVASMTSPDWVPAMRRAAALITDGGGLTCHAAIVSRELRVPCVVGTRNATTTLRDGELVTVDGKRGEVYEGVVDEGRSPADAGAAAAAAPSRTEEGPTATRVYANLSVAEHAEQVAALPVDGVGLLRAEFMVADALKGVHPRLLMERGETGAFVTAMSESLLRITRAFAPRPVVYRSIDFRSNEFRGLEGGDRFEPEEQNPMIGYRGCYRYVRQPDLFQLELDVLGQVAAQTPNLRLMIPFVRTAWELRQCLDLISAHPTARALPIWVMAEVPSVAYWIPTYAEMGVEGVSIGSNDLTQLMLGVDRDSEICAELFDEADPAVLDAIERIVRACQDAGITSSLCGQAPSNRPEFAEHLVRLGITSISVNPDAVDAVRKTISTAEWRILLESADPRRRSGADRPPNRLSKQGASR</sequence>
<evidence type="ECO:0000256" key="16">
    <source>
        <dbReference type="SAM" id="MobiDB-lite"/>
    </source>
</evidence>
<keyword evidence="9 15" id="KW-0547">Nucleotide-binding</keyword>
<dbReference type="NCBIfam" id="TIGR01418">
    <property type="entry name" value="PEP_synth"/>
    <property type="match status" value="1"/>
</dbReference>
<dbReference type="InterPro" id="IPR036637">
    <property type="entry name" value="Phosphohistidine_dom_sf"/>
</dbReference>
<proteinExistence type="inferred from homology"/>
<keyword evidence="12 15" id="KW-0460">Magnesium</keyword>
<dbReference type="Gene3D" id="3.50.30.10">
    <property type="entry name" value="Phosphohistidine domain"/>
    <property type="match status" value="1"/>
</dbReference>
<dbReference type="Pfam" id="PF00391">
    <property type="entry name" value="PEP-utilizers"/>
    <property type="match status" value="1"/>
</dbReference>
<dbReference type="SUPFAM" id="SSF56059">
    <property type="entry name" value="Glutathione synthetase ATP-binding domain-like"/>
    <property type="match status" value="1"/>
</dbReference>
<feature type="compositionally biased region" description="Low complexity" evidence="16">
    <location>
        <begin position="446"/>
        <end position="455"/>
    </location>
</feature>
<dbReference type="InterPro" id="IPR018274">
    <property type="entry name" value="PEP_util_AS"/>
</dbReference>
<evidence type="ECO:0000256" key="8">
    <source>
        <dbReference type="ARBA" id="ARBA00022723"/>
    </source>
</evidence>
<evidence type="ECO:0000256" key="1">
    <source>
        <dbReference type="ARBA" id="ARBA00001946"/>
    </source>
</evidence>
<dbReference type="SUPFAM" id="SSF52009">
    <property type="entry name" value="Phosphohistidine domain"/>
    <property type="match status" value="1"/>
</dbReference>
<dbReference type="EC" id="2.7.9.2" evidence="5 15"/>
<evidence type="ECO:0000256" key="3">
    <source>
        <dbReference type="ARBA" id="ARBA00004742"/>
    </source>
</evidence>
<evidence type="ECO:0000256" key="4">
    <source>
        <dbReference type="ARBA" id="ARBA00007837"/>
    </source>
</evidence>
<keyword evidence="7 15" id="KW-0808">Transferase</keyword>
<evidence type="ECO:0000256" key="5">
    <source>
        <dbReference type="ARBA" id="ARBA00011996"/>
    </source>
</evidence>
<feature type="region of interest" description="Disordered" evidence="16">
    <location>
        <begin position="759"/>
        <end position="779"/>
    </location>
</feature>
<keyword evidence="8 15" id="KW-0479">Metal-binding</keyword>
<dbReference type="NCBIfam" id="NF005057">
    <property type="entry name" value="PRK06464.1"/>
    <property type="match status" value="1"/>
</dbReference>
<reference evidence="20 21" key="1">
    <citation type="submission" date="2016-10" db="EMBL/GenBank/DDBJ databases">
        <authorList>
            <person name="de Groot N.N."/>
        </authorList>
    </citation>
    <scope>NUCLEOTIDE SEQUENCE [LARGE SCALE GENOMIC DNA]</scope>
    <source>
        <strain evidence="21">P4-7,KCTC 19426,CECT 7604</strain>
    </source>
</reference>
<comment type="function">
    <text evidence="2 15">Catalyzes the phosphorylation of pyruvate to phosphoenolpyruvate.</text>
</comment>
<dbReference type="InterPro" id="IPR013815">
    <property type="entry name" value="ATP_grasp_subdomain_1"/>
</dbReference>
<evidence type="ECO:0000256" key="6">
    <source>
        <dbReference type="ARBA" id="ARBA00021623"/>
    </source>
</evidence>
<evidence type="ECO:0000259" key="18">
    <source>
        <dbReference type="Pfam" id="PF01326"/>
    </source>
</evidence>
<comment type="similarity">
    <text evidence="4 15">Belongs to the PEP-utilizing enzyme family.</text>
</comment>
<accession>A0A1H0SXE5</accession>
<protein>
    <recommendedName>
        <fullName evidence="6 15">Phosphoenolpyruvate synthase</fullName>
        <shortName evidence="15">PEP synthase</shortName>
        <ecNumber evidence="5 15">2.7.9.2</ecNumber>
    </recommendedName>
    <alternativeName>
        <fullName evidence="13 15">Pyruvate, water dikinase</fullName>
    </alternativeName>
</protein>
<dbReference type="GO" id="GO:0005524">
    <property type="term" value="F:ATP binding"/>
    <property type="evidence" value="ECO:0007669"/>
    <property type="project" value="UniProtKB-KW"/>
</dbReference>
<evidence type="ECO:0000256" key="14">
    <source>
        <dbReference type="ARBA" id="ARBA00047700"/>
    </source>
</evidence>
<dbReference type="GO" id="GO:0008986">
    <property type="term" value="F:pyruvate, water dikinase activity"/>
    <property type="evidence" value="ECO:0007669"/>
    <property type="project" value="UniProtKB-EC"/>
</dbReference>
<dbReference type="Pfam" id="PF01326">
    <property type="entry name" value="PPDK_N"/>
    <property type="match status" value="1"/>
</dbReference>
<dbReference type="PIRSF" id="PIRSF000854">
    <property type="entry name" value="PEP_synthase"/>
    <property type="match status" value="1"/>
</dbReference>
<evidence type="ECO:0000256" key="7">
    <source>
        <dbReference type="ARBA" id="ARBA00022679"/>
    </source>
</evidence>
<evidence type="ECO:0000256" key="2">
    <source>
        <dbReference type="ARBA" id="ARBA00002988"/>
    </source>
</evidence>
<evidence type="ECO:0000256" key="10">
    <source>
        <dbReference type="ARBA" id="ARBA00022777"/>
    </source>
</evidence>
<dbReference type="PANTHER" id="PTHR43030">
    <property type="entry name" value="PHOSPHOENOLPYRUVATE SYNTHASE"/>
    <property type="match status" value="1"/>
</dbReference>
<keyword evidence="10 15" id="KW-0418">Kinase</keyword>
<organism evidence="20 21">
    <name type="scientific">Nakamurella panacisegetis</name>
    <dbReference type="NCBI Taxonomy" id="1090615"/>
    <lineage>
        <taxon>Bacteria</taxon>
        <taxon>Bacillati</taxon>
        <taxon>Actinomycetota</taxon>
        <taxon>Actinomycetes</taxon>
        <taxon>Nakamurellales</taxon>
        <taxon>Nakamurellaceae</taxon>
        <taxon>Nakamurella</taxon>
    </lineage>
</organism>
<dbReference type="Pfam" id="PF02896">
    <property type="entry name" value="PEP-utilizers_C"/>
    <property type="match status" value="1"/>
</dbReference>
<dbReference type="SUPFAM" id="SSF51621">
    <property type="entry name" value="Phosphoenolpyruvate/pyruvate domain"/>
    <property type="match status" value="1"/>
</dbReference>
<feature type="domain" description="PEP-utilising enzyme C-terminal" evidence="19">
    <location>
        <begin position="455"/>
        <end position="748"/>
    </location>
</feature>
<dbReference type="STRING" id="1090615.SAMN04515671_4340"/>